<evidence type="ECO:0000313" key="3">
    <source>
        <dbReference type="Proteomes" id="UP001259347"/>
    </source>
</evidence>
<proteinExistence type="predicted"/>
<protein>
    <recommendedName>
        <fullName evidence="4">DUF998 domain-containing protein</fullName>
    </recommendedName>
</protein>
<dbReference type="InterPro" id="IPR009339">
    <property type="entry name" value="DUF998"/>
</dbReference>
<feature type="transmembrane region" description="Helical" evidence="1">
    <location>
        <begin position="222"/>
        <end position="246"/>
    </location>
</feature>
<dbReference type="Proteomes" id="UP001259347">
    <property type="component" value="Unassembled WGS sequence"/>
</dbReference>
<feature type="transmembrane region" description="Helical" evidence="1">
    <location>
        <begin position="12"/>
        <end position="33"/>
    </location>
</feature>
<feature type="transmembrane region" description="Helical" evidence="1">
    <location>
        <begin position="315"/>
        <end position="336"/>
    </location>
</feature>
<comment type="caution">
    <text evidence="2">The sequence shown here is derived from an EMBL/GenBank/DDBJ whole genome shotgun (WGS) entry which is preliminary data.</text>
</comment>
<organism evidence="2 3">
    <name type="scientific">Microbacterium resistens</name>
    <dbReference type="NCBI Taxonomy" id="156977"/>
    <lineage>
        <taxon>Bacteria</taxon>
        <taxon>Bacillati</taxon>
        <taxon>Actinomycetota</taxon>
        <taxon>Actinomycetes</taxon>
        <taxon>Micrococcales</taxon>
        <taxon>Microbacteriaceae</taxon>
        <taxon>Microbacterium</taxon>
    </lineage>
</organism>
<feature type="transmembrane region" description="Helical" evidence="1">
    <location>
        <begin position="86"/>
        <end position="107"/>
    </location>
</feature>
<evidence type="ECO:0000313" key="2">
    <source>
        <dbReference type="EMBL" id="MDR6867133.1"/>
    </source>
</evidence>
<gene>
    <name evidence="2" type="ORF">J2Y69_001732</name>
</gene>
<sequence>MDQVEKLRRETRTVVATGVCFVVGAILGALVLGGVPRPLAGAGSLGLPAALIAGAVSAAAFLVSTITNRRGETRAMPRWQTIVSDLASTAVTVAFGAVSVLGVLLAGQVLAQGLQGLEVAAIGGGLFTGAVSAVGGRFAYSAGIDLRTRDLAGLVFGFLIIGTLFAMLTATEPRWWENNFSQLGLGEGGWAFNGTLVVAGFLMATVGSYIGRDLHRLLGDGALPRITVAVSLWAAAGIALALVGAVPVEPMTVLHVIAAVASLALFLAAASVTAWILPGPPRALSLTTWGLGVLLVGSVILWMPMRILSGAALEAIAVGLALLWMTTLVRVLGALAPAASRPSSRRALLHA</sequence>
<keyword evidence="1" id="KW-0812">Transmembrane</keyword>
<feature type="transmembrane region" description="Helical" evidence="1">
    <location>
        <begin position="252"/>
        <end position="277"/>
    </location>
</feature>
<evidence type="ECO:0000256" key="1">
    <source>
        <dbReference type="SAM" id="Phobius"/>
    </source>
</evidence>
<feature type="transmembrane region" description="Helical" evidence="1">
    <location>
        <begin position="190"/>
        <end position="210"/>
    </location>
</feature>
<keyword evidence="1" id="KW-1133">Transmembrane helix</keyword>
<name>A0ABU1SC10_9MICO</name>
<feature type="transmembrane region" description="Helical" evidence="1">
    <location>
        <begin position="119"/>
        <end position="139"/>
    </location>
</feature>
<dbReference type="EMBL" id="JAVDUM010000006">
    <property type="protein sequence ID" value="MDR6867133.1"/>
    <property type="molecule type" value="Genomic_DNA"/>
</dbReference>
<feature type="transmembrane region" description="Helical" evidence="1">
    <location>
        <begin position="45"/>
        <end position="66"/>
    </location>
</feature>
<feature type="transmembrane region" description="Helical" evidence="1">
    <location>
        <begin position="284"/>
        <end position="303"/>
    </location>
</feature>
<keyword evidence="1" id="KW-0472">Membrane</keyword>
<feature type="transmembrane region" description="Helical" evidence="1">
    <location>
        <begin position="151"/>
        <end position="170"/>
    </location>
</feature>
<reference evidence="2 3" key="1">
    <citation type="submission" date="2023-07" db="EMBL/GenBank/DDBJ databases">
        <title>Sorghum-associated microbial communities from plants grown in Nebraska, USA.</title>
        <authorList>
            <person name="Schachtman D."/>
        </authorList>
    </citation>
    <scope>NUCLEOTIDE SEQUENCE [LARGE SCALE GENOMIC DNA]</scope>
    <source>
        <strain evidence="2 3">2980</strain>
    </source>
</reference>
<dbReference type="RefSeq" id="WP_310019629.1">
    <property type="nucleotide sequence ID" value="NZ_JAVDUM010000006.1"/>
</dbReference>
<accession>A0ABU1SC10</accession>
<keyword evidence="3" id="KW-1185">Reference proteome</keyword>
<dbReference type="Pfam" id="PF06197">
    <property type="entry name" value="DUF998"/>
    <property type="match status" value="1"/>
</dbReference>
<evidence type="ECO:0008006" key="4">
    <source>
        <dbReference type="Google" id="ProtNLM"/>
    </source>
</evidence>